<name>A0A0A8YWN0_ARUDO</name>
<accession>A0A0A8YWN0</accession>
<evidence type="ECO:0000313" key="1">
    <source>
        <dbReference type="EMBL" id="JAD31529.1"/>
    </source>
</evidence>
<protein>
    <submittedName>
        <fullName evidence="1">Uncharacterized protein</fullName>
    </submittedName>
</protein>
<dbReference type="EMBL" id="GBRH01266366">
    <property type="protein sequence ID" value="JAD31529.1"/>
    <property type="molecule type" value="Transcribed_RNA"/>
</dbReference>
<sequence>MKFKLALLRLLQKSNHKKLSRVMQFFCTTLYFGSCESTIVCCTFLSQVTF</sequence>
<reference evidence="1" key="1">
    <citation type="submission" date="2014-09" db="EMBL/GenBank/DDBJ databases">
        <authorList>
            <person name="Magalhaes I.L.F."/>
            <person name="Oliveira U."/>
            <person name="Santos F.R."/>
            <person name="Vidigal T.H.D.A."/>
            <person name="Brescovit A.D."/>
            <person name="Santos A.J."/>
        </authorList>
    </citation>
    <scope>NUCLEOTIDE SEQUENCE</scope>
    <source>
        <tissue evidence="1">Shoot tissue taken approximately 20 cm above the soil surface</tissue>
    </source>
</reference>
<proteinExistence type="predicted"/>
<reference evidence="1" key="2">
    <citation type="journal article" date="2015" name="Data Brief">
        <title>Shoot transcriptome of the giant reed, Arundo donax.</title>
        <authorList>
            <person name="Barrero R.A."/>
            <person name="Guerrero F.D."/>
            <person name="Moolhuijzen P."/>
            <person name="Goolsby J.A."/>
            <person name="Tidwell J."/>
            <person name="Bellgard S.E."/>
            <person name="Bellgard M.I."/>
        </authorList>
    </citation>
    <scope>NUCLEOTIDE SEQUENCE</scope>
    <source>
        <tissue evidence="1">Shoot tissue taken approximately 20 cm above the soil surface</tissue>
    </source>
</reference>
<organism evidence="1">
    <name type="scientific">Arundo donax</name>
    <name type="common">Giant reed</name>
    <name type="synonym">Donax arundinaceus</name>
    <dbReference type="NCBI Taxonomy" id="35708"/>
    <lineage>
        <taxon>Eukaryota</taxon>
        <taxon>Viridiplantae</taxon>
        <taxon>Streptophyta</taxon>
        <taxon>Embryophyta</taxon>
        <taxon>Tracheophyta</taxon>
        <taxon>Spermatophyta</taxon>
        <taxon>Magnoliopsida</taxon>
        <taxon>Liliopsida</taxon>
        <taxon>Poales</taxon>
        <taxon>Poaceae</taxon>
        <taxon>PACMAD clade</taxon>
        <taxon>Arundinoideae</taxon>
        <taxon>Arundineae</taxon>
        <taxon>Arundo</taxon>
    </lineage>
</organism>
<dbReference type="AlphaFoldDB" id="A0A0A8YWN0"/>